<organism evidence="1 2">
    <name type="scientific">Romanomermis culicivorax</name>
    <name type="common">Nematode worm</name>
    <dbReference type="NCBI Taxonomy" id="13658"/>
    <lineage>
        <taxon>Eukaryota</taxon>
        <taxon>Metazoa</taxon>
        <taxon>Ecdysozoa</taxon>
        <taxon>Nematoda</taxon>
        <taxon>Enoplea</taxon>
        <taxon>Dorylaimia</taxon>
        <taxon>Mermithida</taxon>
        <taxon>Mermithoidea</taxon>
        <taxon>Mermithidae</taxon>
        <taxon>Romanomermis</taxon>
    </lineage>
</organism>
<evidence type="ECO:0000313" key="1">
    <source>
        <dbReference type="Proteomes" id="UP000887565"/>
    </source>
</evidence>
<dbReference type="Proteomes" id="UP000887565">
    <property type="component" value="Unplaced"/>
</dbReference>
<proteinExistence type="predicted"/>
<name>A0A915HHL1_ROMCU</name>
<keyword evidence="1" id="KW-1185">Reference proteome</keyword>
<protein>
    <submittedName>
        <fullName evidence="2">Uncharacterized protein</fullName>
    </submittedName>
</protein>
<dbReference type="AlphaFoldDB" id="A0A915HHL1"/>
<evidence type="ECO:0000313" key="2">
    <source>
        <dbReference type="WBParaSite" id="nRc.2.0.1.t00806-RA"/>
    </source>
</evidence>
<reference evidence="2" key="1">
    <citation type="submission" date="2022-11" db="UniProtKB">
        <authorList>
            <consortium name="WormBaseParasite"/>
        </authorList>
    </citation>
    <scope>IDENTIFICATION</scope>
</reference>
<accession>A0A915HHL1</accession>
<dbReference type="WBParaSite" id="nRc.2.0.1.t00806-RA">
    <property type="protein sequence ID" value="nRc.2.0.1.t00806-RA"/>
    <property type="gene ID" value="nRc.2.0.1.g00806"/>
</dbReference>
<sequence>VRIIVKKTRTPIGKQILRKAQEREESRQNVLILDQPTRWSSTYNMIERFSSQKLAIRLLCFEIDELNNKNLTSKEWDILAMAFRDPQAADKAELALVRMVVDQKQQNQCLLENMVQKSDKHLNSSSKLSHITYCGNFRLYFVHNTADASAIGHQRMPSVTLADASASTNGKFLAISPSLDPLAFVLMKKISSGQIIYFNPHESVRVHEA</sequence>